<accession>A0A3R7HG44</accession>
<dbReference type="SUPFAM" id="SSF51126">
    <property type="entry name" value="Pectin lyase-like"/>
    <property type="match status" value="1"/>
</dbReference>
<evidence type="ECO:0000313" key="3">
    <source>
        <dbReference type="Proteomes" id="UP000283805"/>
    </source>
</evidence>
<dbReference type="AlphaFoldDB" id="A0A3R7HG44"/>
<dbReference type="EMBL" id="RAPO01000004">
    <property type="protein sequence ID" value="RKD88878.1"/>
    <property type="molecule type" value="Genomic_DNA"/>
</dbReference>
<dbReference type="PROSITE" id="PS51318">
    <property type="entry name" value="TAT"/>
    <property type="match status" value="1"/>
</dbReference>
<reference evidence="2 3" key="1">
    <citation type="submission" date="2018-09" db="EMBL/GenBank/DDBJ databases">
        <title>Genomic Encyclopedia of Archaeal and Bacterial Type Strains, Phase II (KMG-II): from individual species to whole genera.</title>
        <authorList>
            <person name="Goeker M."/>
        </authorList>
    </citation>
    <scope>NUCLEOTIDE SEQUENCE [LARGE SCALE GENOMIC DNA]</scope>
    <source>
        <strain evidence="2 3">DSM 13151</strain>
    </source>
</reference>
<organism evidence="2 3">
    <name type="scientific">Halopiger aswanensis</name>
    <dbReference type="NCBI Taxonomy" id="148449"/>
    <lineage>
        <taxon>Archaea</taxon>
        <taxon>Methanobacteriati</taxon>
        <taxon>Methanobacteriota</taxon>
        <taxon>Stenosarchaea group</taxon>
        <taxon>Halobacteria</taxon>
        <taxon>Halobacteriales</taxon>
        <taxon>Natrialbaceae</taxon>
        <taxon>Halopiger</taxon>
    </lineage>
</organism>
<feature type="compositionally biased region" description="Gly residues" evidence="1">
    <location>
        <begin position="51"/>
        <end position="63"/>
    </location>
</feature>
<feature type="region of interest" description="Disordered" evidence="1">
    <location>
        <begin position="45"/>
        <end position="71"/>
    </location>
</feature>
<evidence type="ECO:0000256" key="1">
    <source>
        <dbReference type="SAM" id="MobiDB-lite"/>
    </source>
</evidence>
<comment type="caution">
    <text evidence="2">The sequence shown here is derived from an EMBL/GenBank/DDBJ whole genome shotgun (WGS) entry which is preliminary data.</text>
</comment>
<sequence>MSRQASATSSDEHSDSTDDLTFTRRTALALLGAGGFGAAAEGAAAQSGNGSQAGGTGGNGGGGRDARPWNQDVDARDHDLRNLGAVDVDRVYTTARDADVIVWKDDEGVFHADGRDDQVASGEDVLDVTQAAVDSLTDDRTWKEKVAVVSPGTVPYNDGDFREIELPSYTVLDVAAPISCEYEAGEHSNVIVAAARDAEHIEIPRLTVKGGPWMAVRFQRCSNVRLGEIEIQYEEDSDANDGVRIDNGYDIGTPQRCEDVQIDSVYLENGTKHGVETYGVNRLQIDRVIGKDMDGCAVLLNQTSDATVNSVVGRNPGGEEDYPTFRLANFCNNVSIGQVVSRGGAKGLMFITARNATVGEVNLVGAEDKGIFLTASYNVRIDGGVIKNCENEAIRIHGYASGTFSYDVPTEGVSVTDVRILDDRPEDERSQPYGIYESGPTAFSNQFVDNDVRGAGTEADIRVKSGSTVVADNVGDGVASGSVSLSPGESPAARVEGISGERGATLDLRDSVVEAPDAAFALEHHFEWNPDGESWDLVFEWVTDPGESVELEYIVDRPQANLGGREVENTWNEFAGME</sequence>
<keyword evidence="3" id="KW-1185">Reference proteome</keyword>
<dbReference type="InterPro" id="IPR006311">
    <property type="entry name" value="TAT_signal"/>
</dbReference>
<dbReference type="RefSeq" id="WP_211334087.1">
    <property type="nucleotide sequence ID" value="NZ_RAPO01000004.1"/>
</dbReference>
<dbReference type="InterPro" id="IPR011050">
    <property type="entry name" value="Pectin_lyase_fold/virulence"/>
</dbReference>
<dbReference type="InterPro" id="IPR012334">
    <property type="entry name" value="Pectin_lyas_fold"/>
</dbReference>
<dbReference type="Proteomes" id="UP000283805">
    <property type="component" value="Unassembled WGS sequence"/>
</dbReference>
<evidence type="ECO:0000313" key="2">
    <source>
        <dbReference type="EMBL" id="RKD88878.1"/>
    </source>
</evidence>
<feature type="region of interest" description="Disordered" evidence="1">
    <location>
        <begin position="1"/>
        <end position="20"/>
    </location>
</feature>
<dbReference type="Gene3D" id="2.160.20.10">
    <property type="entry name" value="Single-stranded right-handed beta-helix, Pectin lyase-like"/>
    <property type="match status" value="1"/>
</dbReference>
<dbReference type="OrthoDB" id="184747at2157"/>
<gene>
    <name evidence="2" type="ORF">ATJ93_3691</name>
</gene>
<evidence type="ECO:0008006" key="4">
    <source>
        <dbReference type="Google" id="ProtNLM"/>
    </source>
</evidence>
<proteinExistence type="predicted"/>
<name>A0A3R7HG44_9EURY</name>
<protein>
    <recommendedName>
        <fullName evidence="4">Parallel beta helix pectate lyase-like protein</fullName>
    </recommendedName>
</protein>